<reference evidence="2" key="1">
    <citation type="journal article" date="2019" name="Int. J. Syst. Evol. Microbiol.">
        <title>The Global Catalogue of Microorganisms (GCM) 10K type strain sequencing project: providing services to taxonomists for standard genome sequencing and annotation.</title>
        <authorList>
            <consortium name="The Broad Institute Genomics Platform"/>
            <consortium name="The Broad Institute Genome Sequencing Center for Infectious Disease"/>
            <person name="Wu L."/>
            <person name="Ma J."/>
        </authorList>
    </citation>
    <scope>NUCLEOTIDE SEQUENCE [LARGE SCALE GENOMIC DNA]</scope>
    <source>
        <strain evidence="2">CGMCC 1.5362</strain>
    </source>
</reference>
<evidence type="ECO:0000313" key="2">
    <source>
        <dbReference type="Proteomes" id="UP000662111"/>
    </source>
</evidence>
<gene>
    <name evidence="1" type="ORF">GCM10011509_26450</name>
</gene>
<organism evidence="1 2">
    <name type="scientific">Ornithinimicrobium pekingense</name>
    <dbReference type="NCBI Taxonomy" id="384677"/>
    <lineage>
        <taxon>Bacteria</taxon>
        <taxon>Bacillati</taxon>
        <taxon>Actinomycetota</taxon>
        <taxon>Actinomycetes</taxon>
        <taxon>Micrococcales</taxon>
        <taxon>Ornithinimicrobiaceae</taxon>
        <taxon>Ornithinimicrobium</taxon>
    </lineage>
</organism>
<sequence length="77" mass="8538">MSKRTSTVRSSPPRYLRAVLLDPCYRGRDIEDAAERLSCAVKWHLGFSTPTASLDPTYRGAEFAGLAGPWDRSSHPT</sequence>
<accession>A0ABQ2FAY5</accession>
<evidence type="ECO:0000313" key="1">
    <source>
        <dbReference type="EMBL" id="GGK76570.1"/>
    </source>
</evidence>
<name>A0ABQ2FAY5_9MICO</name>
<protein>
    <submittedName>
        <fullName evidence="1">Uncharacterized protein</fullName>
    </submittedName>
</protein>
<keyword evidence="2" id="KW-1185">Reference proteome</keyword>
<dbReference type="EMBL" id="BMLB01000005">
    <property type="protein sequence ID" value="GGK76570.1"/>
    <property type="molecule type" value="Genomic_DNA"/>
</dbReference>
<dbReference type="Proteomes" id="UP000662111">
    <property type="component" value="Unassembled WGS sequence"/>
</dbReference>
<proteinExistence type="predicted"/>
<comment type="caution">
    <text evidence="1">The sequence shown here is derived from an EMBL/GenBank/DDBJ whole genome shotgun (WGS) entry which is preliminary data.</text>
</comment>